<gene>
    <name evidence="3" type="ORF">SHTP_3393</name>
</gene>
<evidence type="ECO:0000313" key="4">
    <source>
        <dbReference type="Proteomes" id="UP000218067"/>
    </source>
</evidence>
<proteinExistence type="predicted"/>
<evidence type="ECO:0000259" key="2">
    <source>
        <dbReference type="Pfam" id="PF13449"/>
    </source>
</evidence>
<keyword evidence="1" id="KW-0732">Signal</keyword>
<dbReference type="PROSITE" id="PS51257">
    <property type="entry name" value="PROKAR_LIPOPROTEIN"/>
    <property type="match status" value="1"/>
</dbReference>
<evidence type="ECO:0000256" key="1">
    <source>
        <dbReference type="SAM" id="SignalP"/>
    </source>
</evidence>
<dbReference type="RefSeq" id="WP_015356439.1">
    <property type="nucleotide sequence ID" value="NZ_AP017624.1"/>
</dbReference>
<dbReference type="PANTHER" id="PTHR37957:SF1">
    <property type="entry name" value="PHYTASE-LIKE DOMAIN-CONTAINING PROTEIN"/>
    <property type="match status" value="1"/>
</dbReference>
<protein>
    <recommendedName>
        <fullName evidence="2">Phytase-like domain-containing protein</fullName>
    </recommendedName>
</protein>
<name>A0A1B4Y5T8_MYCUL</name>
<dbReference type="PANTHER" id="PTHR37957">
    <property type="entry name" value="BLR7070 PROTEIN"/>
    <property type="match status" value="1"/>
</dbReference>
<dbReference type="Pfam" id="PF13449">
    <property type="entry name" value="Phytase-like"/>
    <property type="match status" value="1"/>
</dbReference>
<sequence>MKPFLGRLLACLLVGCVLCPAVFGCAPTHQRGGVRTPAALLSYLGQAQIPFGASVDGAVIGGLSGISYDADRQVYYVISDDRSDRGPGRFFTMRLALSDIGVSDITVTGAYSLLDRDGKPFGPLNRSSTPPVISPDPEGIAVDTARRRLYWSSEGERLTDRQSGLLDPWIRIADLDGRYLGQFTLPPNLAVSAQRTGPRNNQALEGLALTPDGRSLYAAMEEPGLQDEPPANTGRQVLTRFTKFDVETAAPTAQYAYPMEPAASPAVRNGVSDLVALSDTTFLVVERTATVPPVIRIFRAEIGAATDVLSMPTTHGTPLTPMRKTLAADLPALAGTAAAAALSPLNNIEGITLGPKLADGRQSVVLVSDNDFSPAKVTQLLLWAMP</sequence>
<dbReference type="SUPFAM" id="SSF63829">
    <property type="entry name" value="Calcium-dependent phosphotriesterase"/>
    <property type="match status" value="1"/>
</dbReference>
<evidence type="ECO:0000313" key="3">
    <source>
        <dbReference type="EMBL" id="BAV42419.1"/>
    </source>
</evidence>
<reference evidence="3 4" key="1">
    <citation type="submission" date="2016-08" db="EMBL/GenBank/DDBJ databases">
        <title>Complete genome sequence of Mycobacterium shinshuense, a subspecies of M. ulcerans.</title>
        <authorList>
            <person name="Yoshida M."/>
            <person name="Ogura Y."/>
            <person name="Hayashi T."/>
            <person name="Hoshino Y."/>
        </authorList>
    </citation>
    <scope>NUCLEOTIDE SEQUENCE [LARGE SCALE GENOMIC DNA]</scope>
    <source>
        <strain evidence="4">ATCC 33728</strain>
    </source>
</reference>
<feature type="signal peptide" evidence="1">
    <location>
        <begin position="1"/>
        <end position="26"/>
    </location>
</feature>
<dbReference type="EMBL" id="AP017624">
    <property type="protein sequence ID" value="BAV42419.1"/>
    <property type="molecule type" value="Genomic_DNA"/>
</dbReference>
<dbReference type="Proteomes" id="UP000218067">
    <property type="component" value="Chromosome"/>
</dbReference>
<feature type="chain" id="PRO_5008572985" description="Phytase-like domain-containing protein" evidence="1">
    <location>
        <begin position="27"/>
        <end position="386"/>
    </location>
</feature>
<organism evidence="3 4">
    <name type="scientific">Mycobacterium ulcerans subsp. shinshuense</name>
    <dbReference type="NCBI Taxonomy" id="1124626"/>
    <lineage>
        <taxon>Bacteria</taxon>
        <taxon>Bacillati</taxon>
        <taxon>Actinomycetota</taxon>
        <taxon>Actinomycetes</taxon>
        <taxon>Mycobacteriales</taxon>
        <taxon>Mycobacteriaceae</taxon>
        <taxon>Mycobacterium</taxon>
        <taxon>Mycobacterium ulcerans group</taxon>
    </lineage>
</organism>
<accession>A0A1B4Y5T8</accession>
<feature type="domain" description="Phytase-like" evidence="2">
    <location>
        <begin position="60"/>
        <end position="372"/>
    </location>
</feature>
<dbReference type="AlphaFoldDB" id="A0A1B4Y5T8"/>
<dbReference type="GeneID" id="93437978"/>
<dbReference type="InterPro" id="IPR027372">
    <property type="entry name" value="Phytase-like_dom"/>
</dbReference>